<dbReference type="PANTHER" id="PTHR33053">
    <property type="entry name" value="PROTEIN, PUTATIVE-RELATED"/>
    <property type="match status" value="1"/>
</dbReference>
<gene>
    <name evidence="1" type="ORF">FGIG_00816</name>
</gene>
<dbReference type="STRING" id="46835.A0A504YE75"/>
<reference evidence="1 2" key="1">
    <citation type="submission" date="2019-04" db="EMBL/GenBank/DDBJ databases">
        <title>Annotation for the trematode Fasciola gigantica.</title>
        <authorList>
            <person name="Choi Y.-J."/>
        </authorList>
    </citation>
    <scope>NUCLEOTIDE SEQUENCE [LARGE SCALE GENOMIC DNA]</scope>
    <source>
        <strain evidence="1">Uganda_cow_1</strain>
    </source>
</reference>
<dbReference type="OrthoDB" id="10036512at2759"/>
<accession>A0A504YE75</accession>
<dbReference type="AlphaFoldDB" id="A0A504YE75"/>
<evidence type="ECO:0000313" key="1">
    <source>
        <dbReference type="EMBL" id="TPP59444.1"/>
    </source>
</evidence>
<evidence type="ECO:0000313" key="2">
    <source>
        <dbReference type="Proteomes" id="UP000316759"/>
    </source>
</evidence>
<proteinExistence type="predicted"/>
<name>A0A504YE75_FASGI</name>
<organism evidence="1 2">
    <name type="scientific">Fasciola gigantica</name>
    <name type="common">Giant liver fluke</name>
    <dbReference type="NCBI Taxonomy" id="46835"/>
    <lineage>
        <taxon>Eukaryota</taxon>
        <taxon>Metazoa</taxon>
        <taxon>Spiralia</taxon>
        <taxon>Lophotrochozoa</taxon>
        <taxon>Platyhelminthes</taxon>
        <taxon>Trematoda</taxon>
        <taxon>Digenea</taxon>
        <taxon>Plagiorchiida</taxon>
        <taxon>Echinostomata</taxon>
        <taxon>Echinostomatoidea</taxon>
        <taxon>Fasciolidae</taxon>
        <taxon>Fasciola</taxon>
    </lineage>
</organism>
<comment type="caution">
    <text evidence="1">The sequence shown here is derived from an EMBL/GenBank/DDBJ whole genome shotgun (WGS) entry which is preliminary data.</text>
</comment>
<feature type="non-terminal residue" evidence="1">
    <location>
        <position position="1"/>
    </location>
</feature>
<protein>
    <submittedName>
        <fullName evidence="1">Uncharacterized protein</fullName>
    </submittedName>
</protein>
<dbReference type="EMBL" id="SUNJ01010717">
    <property type="protein sequence ID" value="TPP59444.1"/>
    <property type="molecule type" value="Genomic_DNA"/>
</dbReference>
<sequence length="317" mass="35723">SNLTTSDGNAEATEQSLREYCIQSERDLADVNRLIRILPQSPMDTRTWFGTPRTTNILHASPGKYCHLGLEIVLMRQIQNLRVASEQEVTIQLDVDGMDPFTSFSTQIWKVLCRLVKRMQSTPFFIGVSSGTRLPENVNDYLQPMETEIRSLLRHGVKMAGAKDRKPLELAVVVCDHPARAFVKRKKIHSGYRSCDKCTQQGVHFKHMVKRSIKGRTNVCSRLHRRFSEAPFSGTAEQPTSGSGVEFQWKADLFSPAVNIPSPKTDVSSPCISTKRCSVEHRMENGSVCLIKRLTRSIDWHTLLRPGILCYCGSSKS</sequence>
<dbReference type="InterPro" id="IPR004242">
    <property type="entry name" value="Transposase_21"/>
</dbReference>
<dbReference type="Proteomes" id="UP000316759">
    <property type="component" value="Unassembled WGS sequence"/>
</dbReference>
<keyword evidence="2" id="KW-1185">Reference proteome</keyword>
<dbReference type="Pfam" id="PF02992">
    <property type="entry name" value="Transposase_21"/>
    <property type="match status" value="1"/>
</dbReference>